<evidence type="ECO:0000256" key="1">
    <source>
        <dbReference type="ARBA" id="ARBA00006096"/>
    </source>
</evidence>
<reference evidence="3 4" key="1">
    <citation type="submission" date="2016-09" db="EMBL/GenBank/DDBJ databases">
        <title>Acidihalobacter prosperus V6 (DSM14174).</title>
        <authorList>
            <person name="Khaleque H.N."/>
            <person name="Ramsay J.P."/>
            <person name="Murphy R.J.T."/>
            <person name="Kaksonen A.H."/>
            <person name="Boxall N.J."/>
            <person name="Watkin E.L.J."/>
        </authorList>
    </citation>
    <scope>NUCLEOTIDE SEQUENCE [LARGE SCALE GENOMIC DNA]</scope>
    <source>
        <strain evidence="3 4">V6</strain>
    </source>
</reference>
<sequence>MLALGPVQSLAADAKVSDRHALPALEHLVRQGVRVSARVIEVENGRTLAALNPAQALIPASVTKLYTAAAALDRWGAAKRFKTRVVRLGPVDRGVLHGNLVFVGGGDPGLTNAQLWALAQRVREAGIATVDGRLLVDPRGFGPVPCVTPDRCHAKLESEDAYNAPLSSAGVDYSNACLSVRPGDAPGTPARLAFEPFDLPMLAIQGHIDTRQPGSPTHIRVVRRSVNGREVFVVSGNIPLGGRTRRFYRSIAHPDHYAAEVFRAFLEQAGVAVRGGVGVIHRDDTLPRSLRVAAVKGTPLGEQLRGMLVYSNNYMADILALDWAVADGAAVPVSLPEAGRRLTDYARKVNQESTFDWAHGGRPLLESGSGLTVGNRLSANDVTALLVHEYHRYGDFPAFLAGLTVPDQTPVAMLKGGDPAWDTRIAAKTGSLNQPVSVFSLAGYLRFRGGRWGAFAVLVNGSRQHPHVGLFTAIAAVRSDLQGLLAADGVARR</sequence>
<gene>
    <name evidence="3" type="ORF">BJI67_06435</name>
</gene>
<dbReference type="NCBIfam" id="TIGR00666">
    <property type="entry name" value="PBP4"/>
    <property type="match status" value="1"/>
</dbReference>
<keyword evidence="3" id="KW-0121">Carboxypeptidase</keyword>
<keyword evidence="4" id="KW-1185">Reference proteome</keyword>
<evidence type="ECO:0000313" key="3">
    <source>
        <dbReference type="EMBL" id="AOV16747.1"/>
    </source>
</evidence>
<dbReference type="EMBL" id="CP017448">
    <property type="protein sequence ID" value="AOV16747.1"/>
    <property type="molecule type" value="Genomic_DNA"/>
</dbReference>
<evidence type="ECO:0000256" key="2">
    <source>
        <dbReference type="ARBA" id="ARBA00022801"/>
    </source>
</evidence>
<keyword evidence="2" id="KW-0378">Hydrolase</keyword>
<proteinExistence type="inferred from homology"/>
<accession>A0A1D8K6Z2</accession>
<protein>
    <submittedName>
        <fullName evidence="3">D-alanyl-D-alanine carboxypeptidase/D-alanyl-D-alanine-endopeptidase</fullName>
    </submittedName>
</protein>
<dbReference type="GO" id="GO:0006508">
    <property type="term" value="P:proteolysis"/>
    <property type="evidence" value="ECO:0007669"/>
    <property type="project" value="InterPro"/>
</dbReference>
<dbReference type="RefSeq" id="WP_070072331.1">
    <property type="nucleotide sequence ID" value="NZ_CP017448.1"/>
</dbReference>
<dbReference type="GO" id="GO:0004185">
    <property type="term" value="F:serine-type carboxypeptidase activity"/>
    <property type="evidence" value="ECO:0007669"/>
    <property type="project" value="InterPro"/>
</dbReference>
<dbReference type="Pfam" id="PF02113">
    <property type="entry name" value="Peptidase_S13"/>
    <property type="match status" value="1"/>
</dbReference>
<dbReference type="InterPro" id="IPR000667">
    <property type="entry name" value="Peptidase_S13"/>
</dbReference>
<name>A0A1D8K6Z2_9GAMM</name>
<dbReference type="Gene3D" id="3.50.80.20">
    <property type="entry name" value="D-Ala-D-Ala carboxypeptidase C, peptidase S13"/>
    <property type="match status" value="1"/>
</dbReference>
<dbReference type="GO" id="GO:0000270">
    <property type="term" value="P:peptidoglycan metabolic process"/>
    <property type="evidence" value="ECO:0007669"/>
    <property type="project" value="TreeGrafter"/>
</dbReference>
<keyword evidence="3" id="KW-0645">Protease</keyword>
<organism evidence="3 4">
    <name type="scientific">Acidihalobacter aeolianus</name>
    <dbReference type="NCBI Taxonomy" id="2792603"/>
    <lineage>
        <taxon>Bacteria</taxon>
        <taxon>Pseudomonadati</taxon>
        <taxon>Pseudomonadota</taxon>
        <taxon>Gammaproteobacteria</taxon>
        <taxon>Chromatiales</taxon>
        <taxon>Ectothiorhodospiraceae</taxon>
        <taxon>Acidihalobacter</taxon>
    </lineage>
</organism>
<dbReference type="InterPro" id="IPR012338">
    <property type="entry name" value="Beta-lactam/transpept-like"/>
</dbReference>
<dbReference type="Gene3D" id="3.40.710.10">
    <property type="entry name" value="DD-peptidase/beta-lactamase superfamily"/>
    <property type="match status" value="2"/>
</dbReference>
<dbReference type="AlphaFoldDB" id="A0A1D8K6Z2"/>
<comment type="similarity">
    <text evidence="1">Belongs to the peptidase S13 family.</text>
</comment>
<evidence type="ECO:0000313" key="4">
    <source>
        <dbReference type="Proteomes" id="UP000095342"/>
    </source>
</evidence>
<dbReference type="Proteomes" id="UP000095342">
    <property type="component" value="Chromosome"/>
</dbReference>
<dbReference type="PANTHER" id="PTHR30023:SF0">
    <property type="entry name" value="PENICILLIN-SENSITIVE CARBOXYPEPTIDASE A"/>
    <property type="match status" value="1"/>
</dbReference>
<dbReference type="KEGG" id="aaeo:BJI67_06435"/>
<dbReference type="PANTHER" id="PTHR30023">
    <property type="entry name" value="D-ALANYL-D-ALANINE CARBOXYPEPTIDASE"/>
    <property type="match status" value="1"/>
</dbReference>
<dbReference type="PRINTS" id="PR00922">
    <property type="entry name" value="DADACBPTASE3"/>
</dbReference>
<dbReference type="SUPFAM" id="SSF56601">
    <property type="entry name" value="beta-lactamase/transpeptidase-like"/>
    <property type="match status" value="1"/>
</dbReference>